<evidence type="ECO:0000256" key="10">
    <source>
        <dbReference type="HAMAP-Rule" id="MF_00019"/>
    </source>
</evidence>
<keyword evidence="3 10" id="KW-0444">Lipid biosynthesis</keyword>
<proteinExistence type="inferred from homology"/>
<dbReference type="InterPro" id="IPR012281">
    <property type="entry name" value="Phospholipid_synth_PlsX-like"/>
</dbReference>
<evidence type="ECO:0000256" key="2">
    <source>
        <dbReference type="ARBA" id="ARBA00022490"/>
    </source>
</evidence>
<accession>D6GPT6</accession>
<dbReference type="PANTHER" id="PTHR30100:SF1">
    <property type="entry name" value="PHOSPHATE ACYLTRANSFERASE"/>
    <property type="match status" value="1"/>
</dbReference>
<dbReference type="GO" id="GO:0043811">
    <property type="term" value="F:phosphate:acyl-[acyl carrier protein] acyltransferase activity"/>
    <property type="evidence" value="ECO:0007669"/>
    <property type="project" value="UniProtKB-UniRule"/>
</dbReference>
<dbReference type="EC" id="2.3.1.274" evidence="8 10"/>
<evidence type="ECO:0000256" key="6">
    <source>
        <dbReference type="ARBA" id="ARBA00023209"/>
    </source>
</evidence>
<comment type="catalytic activity">
    <reaction evidence="1 10">
        <text>a fatty acyl-[ACP] + phosphate = an acyl phosphate + holo-[ACP]</text>
        <dbReference type="Rhea" id="RHEA:42292"/>
        <dbReference type="Rhea" id="RHEA-COMP:9685"/>
        <dbReference type="Rhea" id="RHEA-COMP:14125"/>
        <dbReference type="ChEBI" id="CHEBI:43474"/>
        <dbReference type="ChEBI" id="CHEBI:59918"/>
        <dbReference type="ChEBI" id="CHEBI:64479"/>
        <dbReference type="ChEBI" id="CHEBI:138651"/>
        <dbReference type="EC" id="2.3.1.274"/>
    </reaction>
</comment>
<keyword evidence="2 10" id="KW-0963">Cytoplasm</keyword>
<dbReference type="InterPro" id="IPR003664">
    <property type="entry name" value="FA_synthesis"/>
</dbReference>
<keyword evidence="5 10" id="KW-0443">Lipid metabolism</keyword>
<dbReference type="AlphaFoldDB" id="D6GPT6"/>
<dbReference type="KEGG" id="faa:HMPREF0389_00709"/>
<evidence type="ECO:0000256" key="5">
    <source>
        <dbReference type="ARBA" id="ARBA00023098"/>
    </source>
</evidence>
<comment type="subunit">
    <text evidence="9 10">Homodimer. Probably interacts with PlsY.</text>
</comment>
<evidence type="ECO:0000313" key="12">
    <source>
        <dbReference type="Proteomes" id="UP000007468"/>
    </source>
</evidence>
<keyword evidence="7 10" id="KW-1208">Phospholipid metabolism</keyword>
<evidence type="ECO:0000256" key="3">
    <source>
        <dbReference type="ARBA" id="ARBA00022516"/>
    </source>
</evidence>
<name>D6GPT6_FILAD</name>
<dbReference type="NCBIfam" id="TIGR00182">
    <property type="entry name" value="plsX"/>
    <property type="match status" value="1"/>
</dbReference>
<dbReference type="UniPathway" id="UPA00085"/>
<dbReference type="PATRIC" id="fig|546269.5.peg.1191"/>
<keyword evidence="12" id="KW-1185">Reference proteome</keyword>
<dbReference type="GO" id="GO:0008654">
    <property type="term" value="P:phospholipid biosynthetic process"/>
    <property type="evidence" value="ECO:0007669"/>
    <property type="project" value="UniProtKB-KW"/>
</dbReference>
<comment type="similarity">
    <text evidence="10">Belongs to the PlsX family.</text>
</comment>
<evidence type="ECO:0000256" key="7">
    <source>
        <dbReference type="ARBA" id="ARBA00023264"/>
    </source>
</evidence>
<dbReference type="eggNOG" id="COG0416">
    <property type="taxonomic scope" value="Bacteria"/>
</dbReference>
<reference evidence="12" key="1">
    <citation type="submission" date="2010-12" db="EMBL/GenBank/DDBJ databases">
        <title>The genome sequence of Filifactor alocis strain ATCC 35896.</title>
        <authorList>
            <consortium name="The Broad Institute Genome Sequencing Platform"/>
            <person name="Ward D."/>
            <person name="Earl A."/>
            <person name="Feldgarden M."/>
            <person name="Young S.K."/>
            <person name="Gargeya S."/>
            <person name="Zeng Q."/>
            <person name="Alvarado L."/>
            <person name="Berlin A."/>
            <person name="Bochicchio J."/>
            <person name="Chapman S.B."/>
            <person name="Chen Z."/>
            <person name="Freedman E."/>
            <person name="Gellesch M."/>
            <person name="Goldberg J."/>
            <person name="Griggs A."/>
            <person name="Gujja S."/>
            <person name="Heilman E."/>
            <person name="Heiman D."/>
            <person name="Howarth C."/>
            <person name="Mehta T."/>
            <person name="Neiman D."/>
            <person name="Pearson M."/>
            <person name="Roberts A."/>
            <person name="Saif S."/>
            <person name="Shea T."/>
            <person name="Shenoy N."/>
            <person name="Sisk P."/>
            <person name="Stolte C."/>
            <person name="Sykes S."/>
            <person name="White J."/>
            <person name="Yandava C."/>
            <person name="Izard J."/>
            <person name="Blanton J.M."/>
            <person name="Baranova O.V."/>
            <person name="Tanner A.C."/>
            <person name="Dewhirst F.E."/>
            <person name="Haas B."/>
            <person name="Nusbaum C."/>
            <person name="Birren B."/>
        </authorList>
    </citation>
    <scope>NUCLEOTIDE SEQUENCE [LARGE SCALE GENOMIC DNA]</scope>
    <source>
        <strain evidence="12">ATCC 35896 / D40 B5</strain>
    </source>
</reference>
<keyword evidence="6 10" id="KW-0594">Phospholipid biosynthesis</keyword>
<evidence type="ECO:0000256" key="9">
    <source>
        <dbReference type="ARBA" id="ARBA00046608"/>
    </source>
</evidence>
<dbReference type="GO" id="GO:0005737">
    <property type="term" value="C:cytoplasm"/>
    <property type="evidence" value="ECO:0007669"/>
    <property type="project" value="UniProtKB-SubCell"/>
</dbReference>
<dbReference type="Proteomes" id="UP000007468">
    <property type="component" value="Chromosome"/>
</dbReference>
<evidence type="ECO:0000256" key="4">
    <source>
        <dbReference type="ARBA" id="ARBA00022679"/>
    </source>
</evidence>
<dbReference type="EMBL" id="CP002390">
    <property type="protein sequence ID" value="EFE28789.1"/>
    <property type="molecule type" value="Genomic_DNA"/>
</dbReference>
<gene>
    <name evidence="10 11" type="primary">plsX</name>
    <name evidence="11" type="ordered locus">HMPREF0389_00709</name>
</gene>
<comment type="subcellular location">
    <subcellularLocation>
        <location evidence="10">Cytoplasm</location>
    </subcellularLocation>
    <text evidence="10">Associated with the membrane possibly through PlsY.</text>
</comment>
<keyword evidence="4 10" id="KW-0808">Transferase</keyword>
<evidence type="ECO:0000313" key="11">
    <source>
        <dbReference type="EMBL" id="EFE28789.1"/>
    </source>
</evidence>
<comment type="pathway">
    <text evidence="10">Lipid metabolism; phospholipid metabolism.</text>
</comment>
<dbReference type="PANTHER" id="PTHR30100">
    <property type="entry name" value="FATTY ACID/PHOSPHOLIPID SYNTHESIS PROTEIN PLSX"/>
    <property type="match status" value="1"/>
</dbReference>
<sequence>MIRIGIDAMGGDNAPKEIVKGAILATKLNKELSLTLVGDEEKINCVLDEQKADRSHIEVVHATEVIEGDDQPVKAIRRKKDSSLVVMMNLLKEGKVDAVVSAGNTGALLAGGIFIAGRIEGVSRPAITGIYPSLNPTVILDIGANADVSPEHLVEFAKMGSIFAKIAFKKDDIKVGLINIGTEETKGNELVKKAYPLLKETQEISFYGNVEARDIPKGIVDVAVCDGFTGNTILKLTEGLAETIFAMMKEVVYSSTKAKMGALLMKDSLKGMKDSLNYEEVGGAVLLGVDGVVVKAHGSSNAKAFSNAILRAAEYHHSGLIAHIKEVIS</sequence>
<dbReference type="Gene3D" id="3.40.718.10">
    <property type="entry name" value="Isopropylmalate Dehydrogenase"/>
    <property type="match status" value="1"/>
</dbReference>
<comment type="function">
    <text evidence="10">Catalyzes the reversible formation of acyl-phosphate (acyl-PO(4)) from acyl-[acyl-carrier-protein] (acyl-ACP). This enzyme utilizes acyl-ACP as fatty acyl donor, but not acyl-CoA.</text>
</comment>
<dbReference type="SUPFAM" id="SSF53659">
    <property type="entry name" value="Isocitrate/Isopropylmalate dehydrogenase-like"/>
    <property type="match status" value="1"/>
</dbReference>
<protein>
    <recommendedName>
        <fullName evidence="8 10">Phosphate acyltransferase</fullName>
        <ecNumber evidence="8 10">2.3.1.274</ecNumber>
    </recommendedName>
    <alternativeName>
        <fullName evidence="10">Acyl-ACP phosphotransacylase</fullName>
    </alternativeName>
    <alternativeName>
        <fullName evidence="10">Acyl-[acyl-carrier-protein]--phosphate acyltransferase</fullName>
    </alternativeName>
    <alternativeName>
        <fullName evidence="10">Phosphate-acyl-ACP acyltransferase</fullName>
    </alternativeName>
</protein>
<dbReference type="RefSeq" id="WP_014262710.1">
    <property type="nucleotide sequence ID" value="NC_016630.1"/>
</dbReference>
<dbReference type="HAMAP" id="MF_00019">
    <property type="entry name" value="PlsX"/>
    <property type="match status" value="1"/>
</dbReference>
<dbReference type="STRING" id="546269.HMPREF0389_00709"/>
<dbReference type="PIRSF" id="PIRSF002465">
    <property type="entry name" value="Phsphlp_syn_PlsX"/>
    <property type="match status" value="1"/>
</dbReference>
<evidence type="ECO:0000256" key="8">
    <source>
        <dbReference type="ARBA" id="ARBA00024069"/>
    </source>
</evidence>
<organism evidence="11 12">
    <name type="scientific">Filifactor alocis (strain ATCC 35896 / CCUG 47790 / D40 B5)</name>
    <name type="common">Fusobacterium alocis</name>
    <dbReference type="NCBI Taxonomy" id="546269"/>
    <lineage>
        <taxon>Bacteria</taxon>
        <taxon>Bacillati</taxon>
        <taxon>Bacillota</taxon>
        <taxon>Clostridia</taxon>
        <taxon>Peptostreptococcales</taxon>
        <taxon>Filifactoraceae</taxon>
        <taxon>Filifactor</taxon>
    </lineage>
</organism>
<dbReference type="Pfam" id="PF02504">
    <property type="entry name" value="FA_synthesis"/>
    <property type="match status" value="1"/>
</dbReference>
<evidence type="ECO:0000256" key="1">
    <source>
        <dbReference type="ARBA" id="ARBA00001232"/>
    </source>
</evidence>
<dbReference type="GO" id="GO:0006633">
    <property type="term" value="P:fatty acid biosynthetic process"/>
    <property type="evidence" value="ECO:0007669"/>
    <property type="project" value="UniProtKB-UniRule"/>
</dbReference>